<evidence type="ECO:0000313" key="9">
    <source>
        <dbReference type="EMBL" id="VDI06161.1"/>
    </source>
</evidence>
<reference evidence="9" key="1">
    <citation type="submission" date="2018-11" db="EMBL/GenBank/DDBJ databases">
        <authorList>
            <person name="Alioto T."/>
            <person name="Alioto T."/>
        </authorList>
    </citation>
    <scope>NUCLEOTIDE SEQUENCE</scope>
</reference>
<dbReference type="AlphaFoldDB" id="A0A8B6CJD0"/>
<keyword evidence="2" id="KW-0805">Transcription regulation</keyword>
<dbReference type="OrthoDB" id="9978016at2759"/>
<proteinExistence type="predicted"/>
<evidence type="ECO:0000259" key="8">
    <source>
        <dbReference type="PROSITE" id="PS50888"/>
    </source>
</evidence>
<dbReference type="PANTHER" id="PTHR23043">
    <property type="entry name" value="HYPOXIA-INDUCIBLE FACTOR 1 ALPHA"/>
    <property type="match status" value="1"/>
</dbReference>
<dbReference type="Pfam" id="PF23183">
    <property type="entry name" value="bHLH_NPAS4"/>
    <property type="match status" value="1"/>
</dbReference>
<keyword evidence="10" id="KW-1185">Reference proteome</keyword>
<dbReference type="InterPro" id="IPR011598">
    <property type="entry name" value="bHLH_dom"/>
</dbReference>
<dbReference type="GO" id="GO:0046983">
    <property type="term" value="F:protein dimerization activity"/>
    <property type="evidence" value="ECO:0007669"/>
    <property type="project" value="InterPro"/>
</dbReference>
<dbReference type="GO" id="GO:0005634">
    <property type="term" value="C:nucleus"/>
    <property type="evidence" value="ECO:0007669"/>
    <property type="project" value="UniProtKB-SubCell"/>
</dbReference>
<dbReference type="Gene3D" id="3.30.450.20">
    <property type="entry name" value="PAS domain"/>
    <property type="match status" value="2"/>
</dbReference>
<dbReference type="SUPFAM" id="SSF55785">
    <property type="entry name" value="PYP-like sensor domain (PAS domain)"/>
    <property type="match status" value="2"/>
</dbReference>
<dbReference type="Pfam" id="PF14598">
    <property type="entry name" value="PAS_11"/>
    <property type="match status" value="1"/>
</dbReference>
<sequence>MAPSPVEELALMDLERSNKGASKQRRDQINGEISVMRDLLPLPESARQRLSQLQIMSLSCVFIRKCNVLQKMVKSSQNNSEVPCDFSQSLTGFLLLTTRDGKLLYISENVTEYLGHSMVDMKTQGDSLFDIVDKRDHGTVQAQLLHGGGKMSQDIPTSFFCRMNMSRTLKRQAGFGDVKVMHVKGHFVTVPTQDSDVEQQVFIAVCSPLITPDVKESLIQNNTMVYKSVHNLDMSFIELTVNGEYHLQTTNDEIQSKSWYSYIYPEDLQEAKDKHTQLIKSRHEMGCMMTVRMITAKDEVIWVNIVMQVRQALLSNSDEPVILCINQVVSEQEAFQFKLQGQLFALYASRTPDFFFGSTFCAPIPTNTEGSPMLPAAGNMFPSPFFSGQQIFDQPFATVPQPVHGQIPPTHKSFCVKNCSPNMADRQGRNDTLRALKRKIQENFTTCKPTKLPRMMHHQNGGYGMGNSSPSSVLPHETLICQSLPSSQNDYIAPAYDHGPMQMLYARRDIQQTLTQKKGPLLSDRVYKPIVKMEDKNNNEQVVPDVSMPSCYLTPDASPVSSPQPSNDASSKDIHSFNPVLVAKYICSLKQKQMNDTNAERRSKNLPSLDVSFVDSFFDELGTFVMQNSLKDFDGIVKAEPIDIDDLIDAKETDNFDVEDILALSDPEPEINGGKSLNEIKVEINESTFSVPESHTSPLPLSPVSSITEDRMSYDEKSYCALTPESDFDSDHYEEIMDPDNWMLQTLKLPCSGLLTELDKYGNVPMVNVDASSGETELHQLRKFISSWTPSGKISFVTLCIQLCILLQVSINF</sequence>
<dbReference type="InterPro" id="IPR000014">
    <property type="entry name" value="PAS"/>
</dbReference>
<evidence type="ECO:0000256" key="3">
    <source>
        <dbReference type="ARBA" id="ARBA00023125"/>
    </source>
</evidence>
<protein>
    <recommendedName>
        <fullName evidence="11">Neuronal PAS domain-containing protein 4</fullName>
    </recommendedName>
</protein>
<evidence type="ECO:0000256" key="4">
    <source>
        <dbReference type="ARBA" id="ARBA00023163"/>
    </source>
</evidence>
<comment type="caution">
    <text evidence="9">The sequence shown here is derived from an EMBL/GenBank/DDBJ whole genome shotgun (WGS) entry which is preliminary data.</text>
</comment>
<feature type="domain" description="PAS" evidence="7">
    <location>
        <begin position="88"/>
        <end position="144"/>
    </location>
</feature>
<dbReference type="GO" id="GO:0000977">
    <property type="term" value="F:RNA polymerase II transcription regulatory region sequence-specific DNA binding"/>
    <property type="evidence" value="ECO:0007669"/>
    <property type="project" value="TreeGrafter"/>
</dbReference>
<keyword evidence="5" id="KW-0539">Nucleus</keyword>
<keyword evidence="4" id="KW-0804">Transcription</keyword>
<dbReference type="GO" id="GO:0000981">
    <property type="term" value="F:DNA-binding transcription factor activity, RNA polymerase II-specific"/>
    <property type="evidence" value="ECO:0007669"/>
    <property type="project" value="TreeGrafter"/>
</dbReference>
<evidence type="ECO:0000256" key="5">
    <source>
        <dbReference type="ARBA" id="ARBA00023242"/>
    </source>
</evidence>
<feature type="compositionally biased region" description="Polar residues" evidence="6">
    <location>
        <begin position="559"/>
        <end position="569"/>
    </location>
</feature>
<evidence type="ECO:0000256" key="2">
    <source>
        <dbReference type="ARBA" id="ARBA00023015"/>
    </source>
</evidence>
<evidence type="ECO:0000259" key="7">
    <source>
        <dbReference type="PROSITE" id="PS50112"/>
    </source>
</evidence>
<feature type="region of interest" description="Disordered" evidence="6">
    <location>
        <begin position="554"/>
        <end position="573"/>
    </location>
</feature>
<feature type="domain" description="BHLH" evidence="8">
    <location>
        <begin position="13"/>
        <end position="66"/>
    </location>
</feature>
<comment type="subcellular location">
    <subcellularLocation>
        <location evidence="1">Nucleus</location>
    </subcellularLocation>
</comment>
<evidence type="ECO:0000313" key="10">
    <source>
        <dbReference type="Proteomes" id="UP000596742"/>
    </source>
</evidence>
<dbReference type="EMBL" id="UYJE01001899">
    <property type="protein sequence ID" value="VDI06161.1"/>
    <property type="molecule type" value="Genomic_DNA"/>
</dbReference>
<dbReference type="PROSITE" id="PS50888">
    <property type="entry name" value="BHLH"/>
    <property type="match status" value="1"/>
</dbReference>
<organism evidence="9 10">
    <name type="scientific">Mytilus galloprovincialis</name>
    <name type="common">Mediterranean mussel</name>
    <dbReference type="NCBI Taxonomy" id="29158"/>
    <lineage>
        <taxon>Eukaryota</taxon>
        <taxon>Metazoa</taxon>
        <taxon>Spiralia</taxon>
        <taxon>Lophotrochozoa</taxon>
        <taxon>Mollusca</taxon>
        <taxon>Bivalvia</taxon>
        <taxon>Autobranchia</taxon>
        <taxon>Pteriomorphia</taxon>
        <taxon>Mytilida</taxon>
        <taxon>Mytiloidea</taxon>
        <taxon>Mytilidae</taxon>
        <taxon>Mytilinae</taxon>
        <taxon>Mytilus</taxon>
    </lineage>
</organism>
<dbReference type="CDD" id="cd00130">
    <property type="entry name" value="PAS"/>
    <property type="match status" value="1"/>
</dbReference>
<dbReference type="Proteomes" id="UP000596742">
    <property type="component" value="Unassembled WGS sequence"/>
</dbReference>
<dbReference type="InterPro" id="IPR056192">
    <property type="entry name" value="bHLH_NPAS4"/>
</dbReference>
<name>A0A8B6CJD0_MYTGA</name>
<accession>A0A8B6CJD0</accession>
<dbReference type="PANTHER" id="PTHR23043:SF39">
    <property type="entry name" value="DYSFUSION, ISOFORM D"/>
    <property type="match status" value="1"/>
</dbReference>
<evidence type="ECO:0008006" key="11">
    <source>
        <dbReference type="Google" id="ProtNLM"/>
    </source>
</evidence>
<keyword evidence="3" id="KW-0238">DNA-binding</keyword>
<dbReference type="SMART" id="SM00091">
    <property type="entry name" value="PAS"/>
    <property type="match status" value="2"/>
</dbReference>
<evidence type="ECO:0000256" key="1">
    <source>
        <dbReference type="ARBA" id="ARBA00004123"/>
    </source>
</evidence>
<gene>
    <name evidence="9" type="ORF">MGAL_10B064863</name>
</gene>
<dbReference type="CDD" id="cd19697">
    <property type="entry name" value="bHLH-PAS_NPAS4_PASD10"/>
    <property type="match status" value="1"/>
</dbReference>
<dbReference type="PROSITE" id="PS50112">
    <property type="entry name" value="PAS"/>
    <property type="match status" value="1"/>
</dbReference>
<dbReference type="InterPro" id="IPR035965">
    <property type="entry name" value="PAS-like_dom_sf"/>
</dbReference>
<evidence type="ECO:0000256" key="6">
    <source>
        <dbReference type="SAM" id="MobiDB-lite"/>
    </source>
</evidence>